<sequence length="124" mass="14173">MHFAATADDTDVPARKRKGKEITNDTERVRAAKVHCVIFSAHRRRAVLPKKRSACGCTDFCTSGPALRAPRRIDDNCSRAAWLLFTQVFHDKQQSRSKKPLSTYAYFTTKKNCSLLCKTHNMWQ</sequence>
<protein>
    <submittedName>
        <fullName evidence="1">Uncharacterized protein</fullName>
    </submittedName>
</protein>
<keyword evidence="2" id="KW-1185">Reference proteome</keyword>
<evidence type="ECO:0000313" key="2">
    <source>
        <dbReference type="Proteomes" id="UP001321473"/>
    </source>
</evidence>
<dbReference type="AlphaFoldDB" id="A0AAQ4DCS0"/>
<name>A0AAQ4DCS0_AMBAM</name>
<organism evidence="1 2">
    <name type="scientific">Amblyomma americanum</name>
    <name type="common">Lone star tick</name>
    <dbReference type="NCBI Taxonomy" id="6943"/>
    <lineage>
        <taxon>Eukaryota</taxon>
        <taxon>Metazoa</taxon>
        <taxon>Ecdysozoa</taxon>
        <taxon>Arthropoda</taxon>
        <taxon>Chelicerata</taxon>
        <taxon>Arachnida</taxon>
        <taxon>Acari</taxon>
        <taxon>Parasitiformes</taxon>
        <taxon>Ixodida</taxon>
        <taxon>Ixodoidea</taxon>
        <taxon>Ixodidae</taxon>
        <taxon>Amblyomminae</taxon>
        <taxon>Amblyomma</taxon>
    </lineage>
</organism>
<dbReference type="Proteomes" id="UP001321473">
    <property type="component" value="Unassembled WGS sequence"/>
</dbReference>
<accession>A0AAQ4DCS0</accession>
<dbReference type="EMBL" id="JARKHS020032341">
    <property type="protein sequence ID" value="KAK8760260.1"/>
    <property type="molecule type" value="Genomic_DNA"/>
</dbReference>
<gene>
    <name evidence="1" type="ORF">V5799_028471</name>
</gene>
<evidence type="ECO:0000313" key="1">
    <source>
        <dbReference type="EMBL" id="KAK8760260.1"/>
    </source>
</evidence>
<proteinExistence type="predicted"/>
<comment type="caution">
    <text evidence="1">The sequence shown here is derived from an EMBL/GenBank/DDBJ whole genome shotgun (WGS) entry which is preliminary data.</text>
</comment>
<reference evidence="1 2" key="1">
    <citation type="journal article" date="2023" name="Arcadia Sci">
        <title>De novo assembly of a long-read Amblyomma americanum tick genome.</title>
        <authorList>
            <person name="Chou S."/>
            <person name="Poskanzer K.E."/>
            <person name="Rollins M."/>
            <person name="Thuy-Boun P.S."/>
        </authorList>
    </citation>
    <scope>NUCLEOTIDE SEQUENCE [LARGE SCALE GENOMIC DNA]</scope>
    <source>
        <strain evidence="1">F_SG_1</strain>
        <tissue evidence="1">Salivary glands</tissue>
    </source>
</reference>